<sequence>MQHVAIEYCENAYAYTNNTIGYVKVDSYHPKCPKITGSTTNGGNCRNGKKCGKFPSQ</sequence>
<protein>
    <submittedName>
        <fullName evidence="1">Uncharacterized protein</fullName>
    </submittedName>
</protein>
<dbReference type="AlphaFoldDB" id="A0A0E9X999"/>
<reference evidence="1" key="1">
    <citation type="submission" date="2014-11" db="EMBL/GenBank/DDBJ databases">
        <authorList>
            <person name="Amaro Gonzalez C."/>
        </authorList>
    </citation>
    <scope>NUCLEOTIDE SEQUENCE</scope>
</reference>
<name>A0A0E9X999_ANGAN</name>
<proteinExistence type="predicted"/>
<reference evidence="1" key="2">
    <citation type="journal article" date="2015" name="Fish Shellfish Immunol.">
        <title>Early steps in the European eel (Anguilla anguilla)-Vibrio vulnificus interaction in the gills: Role of the RtxA13 toxin.</title>
        <authorList>
            <person name="Callol A."/>
            <person name="Pajuelo D."/>
            <person name="Ebbesson L."/>
            <person name="Teles M."/>
            <person name="MacKenzie S."/>
            <person name="Amaro C."/>
        </authorList>
    </citation>
    <scope>NUCLEOTIDE SEQUENCE</scope>
</reference>
<dbReference type="EMBL" id="GBXM01009378">
    <property type="protein sequence ID" value="JAH99199.1"/>
    <property type="molecule type" value="Transcribed_RNA"/>
</dbReference>
<evidence type="ECO:0000313" key="1">
    <source>
        <dbReference type="EMBL" id="JAH99199.1"/>
    </source>
</evidence>
<accession>A0A0E9X999</accession>
<organism evidence="1">
    <name type="scientific">Anguilla anguilla</name>
    <name type="common">European freshwater eel</name>
    <name type="synonym">Muraena anguilla</name>
    <dbReference type="NCBI Taxonomy" id="7936"/>
    <lineage>
        <taxon>Eukaryota</taxon>
        <taxon>Metazoa</taxon>
        <taxon>Chordata</taxon>
        <taxon>Craniata</taxon>
        <taxon>Vertebrata</taxon>
        <taxon>Euteleostomi</taxon>
        <taxon>Actinopterygii</taxon>
        <taxon>Neopterygii</taxon>
        <taxon>Teleostei</taxon>
        <taxon>Anguilliformes</taxon>
        <taxon>Anguillidae</taxon>
        <taxon>Anguilla</taxon>
    </lineage>
</organism>